<dbReference type="InterPro" id="IPR006726">
    <property type="entry name" value="PHBA_efflux_AaeB/fusaric-R"/>
</dbReference>
<evidence type="ECO:0000256" key="1">
    <source>
        <dbReference type="ARBA" id="ARBA00004651"/>
    </source>
</evidence>
<keyword evidence="6 7" id="KW-0472">Membrane</keyword>
<keyword evidence="4 7" id="KW-0812">Transmembrane</keyword>
<gene>
    <name evidence="8" type="ORF">BA890_08245</name>
</gene>
<dbReference type="GO" id="GO:0005886">
    <property type="term" value="C:plasma membrane"/>
    <property type="evidence" value="ECO:0007669"/>
    <property type="project" value="UniProtKB-SubCell"/>
</dbReference>
<dbReference type="GO" id="GO:0022857">
    <property type="term" value="F:transmembrane transporter activity"/>
    <property type="evidence" value="ECO:0007669"/>
    <property type="project" value="InterPro"/>
</dbReference>
<dbReference type="AlphaFoldDB" id="A0AAN1CW05"/>
<proteinExistence type="predicted"/>
<feature type="transmembrane region" description="Helical" evidence="7">
    <location>
        <begin position="18"/>
        <end position="36"/>
    </location>
</feature>
<evidence type="ECO:0000313" key="8">
    <source>
        <dbReference type="EMBL" id="ANQ12756.1"/>
    </source>
</evidence>
<accession>A0AAN1CW05</accession>
<dbReference type="Proteomes" id="UP000092741">
    <property type="component" value="Chromosome 1"/>
</dbReference>
<dbReference type="PANTHER" id="PTHR30509:SF9">
    <property type="entry name" value="MULTIDRUG RESISTANCE PROTEIN MDTO"/>
    <property type="match status" value="1"/>
</dbReference>
<reference evidence="8 9" key="1">
    <citation type="submission" date="2016-07" db="EMBL/GenBank/DDBJ databases">
        <title>Developing Vibrio natriegens as a novel, fast-growing host for biotechnology.</title>
        <authorList>
            <person name="Weinstock M.T."/>
            <person name="Hesek E.D."/>
            <person name="Wilson C.M."/>
            <person name="Gibson D.G."/>
        </authorList>
    </citation>
    <scope>NUCLEOTIDE SEQUENCE [LARGE SCALE GENOMIC DNA]</scope>
    <source>
        <strain evidence="8 9">ATCC 14048</strain>
    </source>
</reference>
<evidence type="ECO:0000256" key="7">
    <source>
        <dbReference type="SAM" id="Phobius"/>
    </source>
</evidence>
<feature type="transmembrane region" description="Helical" evidence="7">
    <location>
        <begin position="115"/>
        <end position="136"/>
    </location>
</feature>
<feature type="transmembrane region" description="Helical" evidence="7">
    <location>
        <begin position="91"/>
        <end position="108"/>
    </location>
</feature>
<name>A0AAN1CW05_VIBNA</name>
<feature type="transmembrane region" description="Helical" evidence="7">
    <location>
        <begin position="393"/>
        <end position="411"/>
    </location>
</feature>
<keyword evidence="2" id="KW-0813">Transport</keyword>
<keyword evidence="9" id="KW-1185">Reference proteome</keyword>
<feature type="transmembrane region" description="Helical" evidence="7">
    <location>
        <begin position="449"/>
        <end position="468"/>
    </location>
</feature>
<dbReference type="KEGG" id="vna:PN96_05090"/>
<feature type="transmembrane region" description="Helical" evidence="7">
    <location>
        <begin position="423"/>
        <end position="443"/>
    </location>
</feature>
<feature type="transmembrane region" description="Helical" evidence="7">
    <location>
        <begin position="68"/>
        <end position="85"/>
    </location>
</feature>
<evidence type="ECO:0000256" key="3">
    <source>
        <dbReference type="ARBA" id="ARBA00022475"/>
    </source>
</evidence>
<evidence type="ECO:0000256" key="2">
    <source>
        <dbReference type="ARBA" id="ARBA00022448"/>
    </source>
</evidence>
<keyword evidence="5 7" id="KW-1133">Transmembrane helix</keyword>
<dbReference type="RefSeq" id="WP_020336381.1">
    <property type="nucleotide sequence ID" value="NZ_ATFJ01000044.1"/>
</dbReference>
<dbReference type="PANTHER" id="PTHR30509">
    <property type="entry name" value="P-HYDROXYBENZOIC ACID EFFLUX PUMP SUBUNIT-RELATED"/>
    <property type="match status" value="1"/>
</dbReference>
<evidence type="ECO:0000313" key="9">
    <source>
        <dbReference type="Proteomes" id="UP000092741"/>
    </source>
</evidence>
<protein>
    <submittedName>
        <fullName evidence="8">Fusaric acid resistance protein</fullName>
    </submittedName>
</protein>
<feature type="transmembrane region" description="Helical" evidence="7">
    <location>
        <begin position="475"/>
        <end position="491"/>
    </location>
</feature>
<evidence type="ECO:0000256" key="5">
    <source>
        <dbReference type="ARBA" id="ARBA00022989"/>
    </source>
</evidence>
<dbReference type="Pfam" id="PF04632">
    <property type="entry name" value="FUSC"/>
    <property type="match status" value="1"/>
</dbReference>
<feature type="transmembrane region" description="Helical" evidence="7">
    <location>
        <begin position="503"/>
        <end position="524"/>
    </location>
</feature>
<dbReference type="EMBL" id="CP016345">
    <property type="protein sequence ID" value="ANQ12756.1"/>
    <property type="molecule type" value="Genomic_DNA"/>
</dbReference>
<sequence length="683" mass="75332">MQALFNSLIFPDKQAIKFAIKGVIAMALSLYIAMFLNLDRPYWALIGAVFLQIRPEGGLVVEKGMYQIIGTLVGGFVGITILQWFAPYPEIALGLLALWLGINSGLSAMVRRQNLVYAFAMAGMTACLVCLLVMIQPEMASSQRVFDIAQARISEIVIGVICATLVSKLIWPVKVKDGLVVNARNVINQTLGYLVIELDKNGTHQERHHTIDSILESVTALSDDSSAVSFEGPEGLGQSRAANAIGNSVLSLLALVQIFGRLQRRHPELVGEVLEPVLDSMRTSFTQMATSRDYDECYAIVQSLRRKQMEYANQVSEKTPLQKRLLKIALELSAELIVLLKGYAKLSSKETTNLNAPSFQSHRDPLVGITTGLRSVLLFLVGAGLWVGTGSSSVMMIMILPVVFSIMMARLPMAILTTVLKRLLVGIVIALPLAIFYALPLVAASSKDFELLVLILAGPYFLGLLALANRATLPYGLGICIPFTTFVMPSTDMTRALTINTTISNGMAIFVGVTVLYWIFKLVTGPSLPLMQSRLMKATQRDLIDMDKHTAPELWFNARMGDRLLRISTYDKALSSERNVTDLALTGLNFGHVSMRLHRIVRRVADNQLDSSLKFWQEALANAYLNAFHGKEDPRFQLANESLLSRLDEFGFLQEQKDILTGMCERIQLTLERSAQAIAAEKA</sequence>
<evidence type="ECO:0000256" key="6">
    <source>
        <dbReference type="ARBA" id="ARBA00023136"/>
    </source>
</evidence>
<keyword evidence="3" id="KW-1003">Cell membrane</keyword>
<comment type="subcellular location">
    <subcellularLocation>
        <location evidence="1">Cell membrane</location>
        <topology evidence="1">Multi-pass membrane protein</topology>
    </subcellularLocation>
</comment>
<evidence type="ECO:0000256" key="4">
    <source>
        <dbReference type="ARBA" id="ARBA00022692"/>
    </source>
</evidence>
<dbReference type="GeneID" id="70912158"/>
<organism evidence="8 9">
    <name type="scientific">Vibrio natriegens NBRC 15636 = ATCC 14048 = DSM 759</name>
    <dbReference type="NCBI Taxonomy" id="1219067"/>
    <lineage>
        <taxon>Bacteria</taxon>
        <taxon>Pseudomonadati</taxon>
        <taxon>Pseudomonadota</taxon>
        <taxon>Gammaproteobacteria</taxon>
        <taxon>Vibrionales</taxon>
        <taxon>Vibrionaceae</taxon>
        <taxon>Vibrio</taxon>
    </lineage>
</organism>